<feature type="compositionally biased region" description="Polar residues" evidence="2">
    <location>
        <begin position="515"/>
        <end position="531"/>
    </location>
</feature>
<dbReference type="InterPro" id="IPR042558">
    <property type="entry name" value="Gln-tRNA-synth_Ib_RNA-bd_N_1"/>
</dbReference>
<reference evidence="4" key="1">
    <citation type="submission" date="2025-08" db="UniProtKB">
        <authorList>
            <consortium name="RefSeq"/>
        </authorList>
    </citation>
    <scope>IDENTIFICATION</scope>
    <source>
        <tissue evidence="4">Gonads</tissue>
    </source>
</reference>
<feature type="compositionally biased region" description="Basic and acidic residues" evidence="2">
    <location>
        <begin position="111"/>
        <end position="127"/>
    </location>
</feature>
<feature type="compositionally biased region" description="Basic and acidic residues" evidence="2">
    <location>
        <begin position="139"/>
        <end position="169"/>
    </location>
</feature>
<name>A0A6J2Y8D4_SITOR</name>
<dbReference type="Gene3D" id="1.10.8.1290">
    <property type="entry name" value="Glutaminyl-tRNA synthetase, non-specific RNA binding region part 1, domain 1"/>
    <property type="match status" value="1"/>
</dbReference>
<organism evidence="3 4">
    <name type="scientific">Sitophilus oryzae</name>
    <name type="common">Rice weevil</name>
    <name type="synonym">Curculio oryzae</name>
    <dbReference type="NCBI Taxonomy" id="7048"/>
    <lineage>
        <taxon>Eukaryota</taxon>
        <taxon>Metazoa</taxon>
        <taxon>Ecdysozoa</taxon>
        <taxon>Arthropoda</taxon>
        <taxon>Hexapoda</taxon>
        <taxon>Insecta</taxon>
        <taxon>Pterygota</taxon>
        <taxon>Neoptera</taxon>
        <taxon>Endopterygota</taxon>
        <taxon>Coleoptera</taxon>
        <taxon>Polyphaga</taxon>
        <taxon>Cucujiformia</taxon>
        <taxon>Curculionidae</taxon>
        <taxon>Dryophthorinae</taxon>
        <taxon>Sitophilus</taxon>
    </lineage>
</organism>
<protein>
    <submittedName>
        <fullName evidence="4">Uncharacterized protein LOC115885161</fullName>
    </submittedName>
</protein>
<feature type="region of interest" description="Disordered" evidence="2">
    <location>
        <begin position="257"/>
        <end position="316"/>
    </location>
</feature>
<dbReference type="InParanoid" id="A0A6J2Y8D4"/>
<dbReference type="RefSeq" id="XP_030759822.1">
    <property type="nucleotide sequence ID" value="XM_030903962.1"/>
</dbReference>
<dbReference type="KEGG" id="soy:115885161"/>
<evidence type="ECO:0000313" key="3">
    <source>
        <dbReference type="Proteomes" id="UP000504635"/>
    </source>
</evidence>
<feature type="region of interest" description="Disordered" evidence="2">
    <location>
        <begin position="402"/>
        <end position="422"/>
    </location>
</feature>
<proteinExistence type="predicted"/>
<gene>
    <name evidence="4" type="primary">LOC115885161</name>
</gene>
<accession>A0A6J2Y8D4</accession>
<evidence type="ECO:0000313" key="4">
    <source>
        <dbReference type="RefSeq" id="XP_030759822.1"/>
    </source>
</evidence>
<feature type="region of interest" description="Disordered" evidence="2">
    <location>
        <begin position="68"/>
        <end position="178"/>
    </location>
</feature>
<evidence type="ECO:0000256" key="1">
    <source>
        <dbReference type="SAM" id="Coils"/>
    </source>
</evidence>
<feature type="compositionally biased region" description="Polar residues" evidence="2">
    <location>
        <begin position="95"/>
        <end position="108"/>
    </location>
</feature>
<dbReference type="OrthoDB" id="6769536at2759"/>
<feature type="compositionally biased region" description="Basic residues" evidence="2">
    <location>
        <begin position="128"/>
        <end position="138"/>
    </location>
</feature>
<feature type="region of interest" description="Disordered" evidence="2">
    <location>
        <begin position="510"/>
        <end position="532"/>
    </location>
</feature>
<feature type="region of interest" description="Disordered" evidence="2">
    <location>
        <begin position="354"/>
        <end position="385"/>
    </location>
</feature>
<keyword evidence="1" id="KW-0175">Coiled coil</keyword>
<feature type="region of interest" description="Disordered" evidence="2">
    <location>
        <begin position="1"/>
        <end position="46"/>
    </location>
</feature>
<dbReference type="GeneID" id="115885161"/>
<sequence>MHNSKTHKPHRPRHKDVSKQHNSKPKKHHRKHHRSKNVLDPIQETSVEKIHVDQNACGDFAKDNVKNVAKDKHRRKKKVKNSEKLEKNLIVAQGSVENESNNLLSKTRNLFRREKSFEESHKEEKKEKQHYKKKQKHREKLDEKELTKKSKKSEERAPSKNNKEKSEKHTSRRRHEKPCNTVQEVIFCQTHQVPLVMRNDKNSTEVKDLYKRLKNEKDHKLCREIKEQIENKKNEKNESRRESKHFGLKRSCVSRDFRENKERSTRNHKRCKSEENNDNAIKDQNKHSENKKARKTSADIQKEDKKCHQDQSTTMKEEEIRKIVESNMKNYFAKFQHILDKKLDGFMQFAKKDNEKSIPKLDENEPPKSKTRESKRSDSADVKKERKYKDEIVNEVLKKLRKEERKKHKSRHEEKKRSHITQLETEEKKIEVIKEVESPKTHVEVVSEKRRLHRSPHTNASTKNERLLPIYSFDTHYISPLDCTTCSEKPLSFPSKTSYENQKTDLFVSGKGRNRVSTTNTDRSSLENPQSHHPKCRYENYPFCCREYYNFSIKESNRVHKEARKLETAEKLTIQELKPLSSENSKKNKDHTKKMVSKTHHIVGIPPIDTFKPSVAVETGKSLKDTDLVEKRKTSRRFKMYYKYSNVQTLKEECHNLLSDSNKDVTIPLEEEVEQEVFTKNTTICTKLHECYFKPLASSHSEYCFDLRKKANSEQCHRYNHVKYESIAKDSKISTIKSKSDVLLTISHEKNTLLFKTVLDSLKRIEKSCKYNKECQVSDIKLTEVSLTDEKLEELEEIYHADIKYPDFKTNDPKEVYDVFGSSSKSNVTQEVTDSKKNKDPCERWAAEKIDVAVGSRSRITKNTVTKEVAVEAKLKTSIPLIRPQKRVKQLKSVAISPIYITDQTEMKEAYQVEAPKLKVCTPRSPVRKQTQQKSRERSSNKKSPPRTLNNNFELTCPQTVLTVEKHEIFVNNNDNMDQNIKNKLRKAKTPLKDRLTRKTKDKVMKDHNVPTDTCLNACFPHSPRTPKTPNKKEGIVSRFGAITKPLAVLPVIWKQKKGELKEVNVSSTSSSLSDTLENVKRSQSLNDIKKEKKEEPRSKTTCGTKRGLKEFHDTCGSFISNNIEKFTNKPTVNRSQGLENDIENKLTGRLFLTKDYKTGEISSYQRRKLYDQSIRKRMKRKFKLSRMEMTPQVFEVRFLSMINQDNLLKERKRPISPIFHKKDNCVVKKSDKLDRGDNNREEDVEQSKEAVEAVKDEESSVTKIYFNKELKEQEALVELCKKLLKLNKTNELQAVLNGNKCFCSSFTQNCNGCHEFMSFLDLLHSSMSNYCTSSGLEKTNKEEKPGICSGGKFGEVFPGNFGCNRSLSCQSFGISEQNNCLIQPISCPMLFDNSTSFDYLYEHSSDSNKSETSEKFLQSFTKVEHNFDMDMNQYNVENSCFYMSKSTTESGYSSIKSKQNSCSSFFKKCKIITMLKSKKSSELNVVTDLQSDCYRKMSEDCQSYAKKVRENSETKVNNNEEVFQEFSLNIMLANDYFLASSENEDDFLLVQFDKNNFVLENNCKLVFNNQALNLDVFMYLESDVCGKIHQKAEQKFINMIMQAYDKEFALCQSFLKNGEFLETVLVPAVISQKRTTIKKARSEKFKSFFTRKSNESCMESKILMTLDEMRVKEMVEKLALGAKKDFAMLAAAVKSNGNIDDGIKICGLLMLLERLCSGHFDLLQIDLNCDSAIEIEKEITDLFVKVFILSEKEAKKCKRQIGYREMKLLETLILRHKMYFLLENDLIAKYIGRGEITSESQLKAAVSYLMRISKEFNIEDFKNLIKTT</sequence>
<evidence type="ECO:0000256" key="2">
    <source>
        <dbReference type="SAM" id="MobiDB-lite"/>
    </source>
</evidence>
<feature type="coiled-coil region" evidence="1">
    <location>
        <begin position="215"/>
        <end position="242"/>
    </location>
</feature>
<dbReference type="Proteomes" id="UP000504635">
    <property type="component" value="Unplaced"/>
</dbReference>
<feature type="compositionally biased region" description="Basic and acidic residues" evidence="2">
    <location>
        <begin position="272"/>
        <end position="316"/>
    </location>
</feature>
<keyword evidence="3" id="KW-1185">Reference proteome</keyword>
<feature type="region of interest" description="Disordered" evidence="2">
    <location>
        <begin position="921"/>
        <end position="953"/>
    </location>
</feature>
<feature type="compositionally biased region" description="Basic residues" evidence="2">
    <location>
        <begin position="1"/>
        <end position="36"/>
    </location>
</feature>
<feature type="compositionally biased region" description="Basic and acidic residues" evidence="2">
    <location>
        <begin position="1088"/>
        <end position="1099"/>
    </location>
</feature>
<feature type="region of interest" description="Disordered" evidence="2">
    <location>
        <begin position="1084"/>
        <end position="1104"/>
    </location>
</feature>